<dbReference type="GO" id="GO:0003677">
    <property type="term" value="F:DNA binding"/>
    <property type="evidence" value="ECO:0007669"/>
    <property type="project" value="InterPro"/>
</dbReference>
<organism evidence="7 8">
    <name type="scientific">Candidatus Faecivivens stercoravium</name>
    <dbReference type="NCBI Taxonomy" id="2840803"/>
    <lineage>
        <taxon>Bacteria</taxon>
        <taxon>Bacillati</taxon>
        <taxon>Bacillota</taxon>
        <taxon>Clostridia</taxon>
        <taxon>Eubacteriales</taxon>
        <taxon>Oscillospiraceae</taxon>
        <taxon>Oscillospiraceae incertae sedis</taxon>
        <taxon>Candidatus Faecivivens</taxon>
    </lineage>
</organism>
<dbReference type="SUPFAM" id="SSF52540">
    <property type="entry name" value="P-loop containing nucleoside triphosphate hydrolases"/>
    <property type="match status" value="1"/>
</dbReference>
<reference evidence="7" key="2">
    <citation type="journal article" date="2021" name="PeerJ">
        <title>Extensive microbial diversity within the chicken gut microbiome revealed by metagenomics and culture.</title>
        <authorList>
            <person name="Gilroy R."/>
            <person name="Ravi A."/>
            <person name="Getino M."/>
            <person name="Pursley I."/>
            <person name="Horton D.L."/>
            <person name="Alikhan N.F."/>
            <person name="Baker D."/>
            <person name="Gharbi K."/>
            <person name="Hall N."/>
            <person name="Watson M."/>
            <person name="Adriaenssens E.M."/>
            <person name="Foster-Nyarko E."/>
            <person name="Jarju S."/>
            <person name="Secka A."/>
            <person name="Antonio M."/>
            <person name="Oren A."/>
            <person name="Chaudhuri R.R."/>
            <person name="La Ragione R."/>
            <person name="Hildebrand F."/>
            <person name="Pallen M.J."/>
        </authorList>
    </citation>
    <scope>NUCLEOTIDE SEQUENCE</scope>
    <source>
        <strain evidence="7">CHK189-12415</strain>
    </source>
</reference>
<gene>
    <name evidence="7" type="ORF">IAB37_09155</name>
</gene>
<evidence type="ECO:0000256" key="3">
    <source>
        <dbReference type="ARBA" id="ARBA00022806"/>
    </source>
</evidence>
<evidence type="ECO:0000313" key="8">
    <source>
        <dbReference type="Proteomes" id="UP000824241"/>
    </source>
</evidence>
<dbReference type="GO" id="GO:0033202">
    <property type="term" value="C:DNA helicase complex"/>
    <property type="evidence" value="ECO:0007669"/>
    <property type="project" value="TreeGrafter"/>
</dbReference>
<feature type="domain" description="UvrD-like helicase ATP-binding" evidence="6">
    <location>
        <begin position="3"/>
        <end position="417"/>
    </location>
</feature>
<dbReference type="GO" id="GO:0005829">
    <property type="term" value="C:cytosol"/>
    <property type="evidence" value="ECO:0007669"/>
    <property type="project" value="TreeGrafter"/>
</dbReference>
<dbReference type="PANTHER" id="PTHR11070">
    <property type="entry name" value="UVRD / RECB / PCRA DNA HELICASE FAMILY MEMBER"/>
    <property type="match status" value="1"/>
</dbReference>
<evidence type="ECO:0000256" key="2">
    <source>
        <dbReference type="ARBA" id="ARBA00022801"/>
    </source>
</evidence>
<keyword evidence="3 5" id="KW-0347">Helicase</keyword>
<evidence type="ECO:0000259" key="6">
    <source>
        <dbReference type="PROSITE" id="PS51198"/>
    </source>
</evidence>
<dbReference type="Gene3D" id="3.40.50.300">
    <property type="entry name" value="P-loop containing nucleotide triphosphate hydrolases"/>
    <property type="match status" value="2"/>
</dbReference>
<dbReference type="GO" id="GO:0000725">
    <property type="term" value="P:recombinational repair"/>
    <property type="evidence" value="ECO:0007669"/>
    <property type="project" value="TreeGrafter"/>
</dbReference>
<dbReference type="AlphaFoldDB" id="A0A9D1DZI6"/>
<dbReference type="EMBL" id="DVHA01000297">
    <property type="protein sequence ID" value="HIR61726.1"/>
    <property type="molecule type" value="Genomic_DNA"/>
</dbReference>
<dbReference type="GO" id="GO:0043138">
    <property type="term" value="F:3'-5' DNA helicase activity"/>
    <property type="evidence" value="ECO:0007669"/>
    <property type="project" value="TreeGrafter"/>
</dbReference>
<comment type="caution">
    <text evidence="7">The sequence shown here is derived from an EMBL/GenBank/DDBJ whole genome shotgun (WGS) entry which is preliminary data.</text>
</comment>
<feature type="binding site" evidence="5">
    <location>
        <begin position="24"/>
        <end position="31"/>
    </location>
    <ligand>
        <name>ATP</name>
        <dbReference type="ChEBI" id="CHEBI:30616"/>
    </ligand>
</feature>
<dbReference type="Proteomes" id="UP000824241">
    <property type="component" value="Unassembled WGS sequence"/>
</dbReference>
<dbReference type="GO" id="GO:0005524">
    <property type="term" value="F:ATP binding"/>
    <property type="evidence" value="ECO:0007669"/>
    <property type="project" value="UniProtKB-UniRule"/>
</dbReference>
<accession>A0A9D1DZI6</accession>
<keyword evidence="2 5" id="KW-0378">Hydrolase</keyword>
<feature type="non-terminal residue" evidence="7">
    <location>
        <position position="417"/>
    </location>
</feature>
<keyword evidence="1 5" id="KW-0547">Nucleotide-binding</keyword>
<name>A0A9D1DZI6_9FIRM</name>
<evidence type="ECO:0000313" key="7">
    <source>
        <dbReference type="EMBL" id="HIR61726.1"/>
    </source>
</evidence>
<sequence>MAANWTPQQRTAIDARGGGLLVSAAAGSGKTAVLTERITARILDREHPVDANRFLVVTFTRAAAVEMKSRIRARLQEELAKSPGDSFLQRQSVLLSQAKICTMDAFFHSLVRENFLSLGLPPNLRGVDDAMLTRMTNDTLKSLLEEQYLMAGRGENPDFAALTGFFGVENDGALSREILALYGKLRSIPFPEQWLSRQLELYQQADTPPEETAWGKALLEEARSLILTASQMLDEAVSRAESGAVYSDKGLSALQEEAEALRQFSSFSWDGAKLLLDGVFAGHRLMPKRNADPFDKEYVKARRDGAKKLAERAAALFPSDAEGFREDMEALYPVVRCFFQLTKDFSDRMAAAKEAAGVADFSDFAAFALKLVANPDGTPTPLGRSIAGQYEEIMVDEYQDTNRLQDMIFRCISRDGA</sequence>
<dbReference type="PROSITE" id="PS51198">
    <property type="entry name" value="UVRD_HELICASE_ATP_BIND"/>
    <property type="match status" value="1"/>
</dbReference>
<dbReference type="InterPro" id="IPR027417">
    <property type="entry name" value="P-loop_NTPase"/>
</dbReference>
<dbReference type="InterPro" id="IPR000212">
    <property type="entry name" value="DNA_helicase_UvrD/REP"/>
</dbReference>
<reference evidence="7" key="1">
    <citation type="submission" date="2020-10" db="EMBL/GenBank/DDBJ databases">
        <authorList>
            <person name="Gilroy R."/>
        </authorList>
    </citation>
    <scope>NUCLEOTIDE SEQUENCE</scope>
    <source>
        <strain evidence="7">CHK189-12415</strain>
    </source>
</reference>
<proteinExistence type="predicted"/>
<evidence type="ECO:0000256" key="4">
    <source>
        <dbReference type="ARBA" id="ARBA00022840"/>
    </source>
</evidence>
<dbReference type="PANTHER" id="PTHR11070:SF48">
    <property type="entry name" value="ATP-DEPENDENT HELICASE_NUCLEASE SUBUNIT A"/>
    <property type="match status" value="1"/>
</dbReference>
<evidence type="ECO:0000256" key="5">
    <source>
        <dbReference type="PROSITE-ProRule" id="PRU00560"/>
    </source>
</evidence>
<keyword evidence="4 5" id="KW-0067">ATP-binding</keyword>
<dbReference type="InterPro" id="IPR014016">
    <property type="entry name" value="UvrD-like_ATP-bd"/>
</dbReference>
<dbReference type="GO" id="GO:0016787">
    <property type="term" value="F:hydrolase activity"/>
    <property type="evidence" value="ECO:0007669"/>
    <property type="project" value="UniProtKB-UniRule"/>
</dbReference>
<evidence type="ECO:0000256" key="1">
    <source>
        <dbReference type="ARBA" id="ARBA00022741"/>
    </source>
</evidence>
<dbReference type="Pfam" id="PF00580">
    <property type="entry name" value="UvrD-helicase"/>
    <property type="match status" value="1"/>
</dbReference>
<protein>
    <submittedName>
        <fullName evidence="7">UvrD-helicase domain-containing protein</fullName>
    </submittedName>
</protein>